<accession>A0A8J2LS46</accession>
<reference evidence="2" key="1">
    <citation type="submission" date="2021-06" db="EMBL/GenBank/DDBJ databases">
        <authorList>
            <person name="Hodson N. C."/>
            <person name="Mongue J. A."/>
            <person name="Jaron S. K."/>
        </authorList>
    </citation>
    <scope>NUCLEOTIDE SEQUENCE</scope>
</reference>
<protein>
    <recommendedName>
        <fullName evidence="4">Coiled-coil domain-containing protein 12</fullName>
    </recommendedName>
</protein>
<evidence type="ECO:0008006" key="4">
    <source>
        <dbReference type="Google" id="ProtNLM"/>
    </source>
</evidence>
<organism evidence="2 3">
    <name type="scientific">Allacma fusca</name>
    <dbReference type="NCBI Taxonomy" id="39272"/>
    <lineage>
        <taxon>Eukaryota</taxon>
        <taxon>Metazoa</taxon>
        <taxon>Ecdysozoa</taxon>
        <taxon>Arthropoda</taxon>
        <taxon>Hexapoda</taxon>
        <taxon>Collembola</taxon>
        <taxon>Symphypleona</taxon>
        <taxon>Sminthuridae</taxon>
        <taxon>Allacma</taxon>
    </lineage>
</organism>
<evidence type="ECO:0000313" key="2">
    <source>
        <dbReference type="EMBL" id="CAG7837100.1"/>
    </source>
</evidence>
<comment type="caution">
    <text evidence="2">The sequence shown here is derived from an EMBL/GenBank/DDBJ whole genome shotgun (WGS) entry which is preliminary data.</text>
</comment>
<sequence length="154" mass="17821">MTEEETVGQLEEEARKRRERLKARRQKLEGTEEEPEKPKFDKELPQPVFRSYNPVDEKFQESAIAKAKPIDIESQVADTIKQGEVKTLLEDVDLTNLAPRKPDWDLKRDIAPKLLKLERRTQKAIAELIFERLKLTQDLAGAVQAQQNPNAFDE</sequence>
<feature type="compositionally biased region" description="Basic and acidic residues" evidence="1">
    <location>
        <begin position="26"/>
        <end position="44"/>
    </location>
</feature>
<dbReference type="AlphaFoldDB" id="A0A8J2LS46"/>
<dbReference type="OrthoDB" id="10261348at2759"/>
<dbReference type="InterPro" id="IPR013169">
    <property type="entry name" value="mRNA_splic_Cwf18-like"/>
</dbReference>
<dbReference type="GO" id="GO:0071014">
    <property type="term" value="C:post-mRNA release spliceosomal complex"/>
    <property type="evidence" value="ECO:0007669"/>
    <property type="project" value="TreeGrafter"/>
</dbReference>
<gene>
    <name evidence="2" type="ORF">AFUS01_LOCUS46262</name>
</gene>
<name>A0A8J2LS46_9HEXA</name>
<dbReference type="Pfam" id="PF08315">
    <property type="entry name" value="cwf18"/>
    <property type="match status" value="1"/>
</dbReference>
<feature type="region of interest" description="Disordered" evidence="1">
    <location>
        <begin position="1"/>
        <end position="47"/>
    </location>
</feature>
<evidence type="ECO:0000313" key="3">
    <source>
        <dbReference type="Proteomes" id="UP000708208"/>
    </source>
</evidence>
<evidence type="ECO:0000256" key="1">
    <source>
        <dbReference type="SAM" id="MobiDB-lite"/>
    </source>
</evidence>
<dbReference type="EMBL" id="CAJVCH010571287">
    <property type="protein sequence ID" value="CAG7837100.1"/>
    <property type="molecule type" value="Genomic_DNA"/>
</dbReference>
<dbReference type="Proteomes" id="UP000708208">
    <property type="component" value="Unassembled WGS sequence"/>
</dbReference>
<dbReference type="GO" id="GO:0005684">
    <property type="term" value="C:U2-type spliceosomal complex"/>
    <property type="evidence" value="ECO:0007669"/>
    <property type="project" value="TreeGrafter"/>
</dbReference>
<proteinExistence type="predicted"/>
<dbReference type="PANTHER" id="PTHR31551:SF1">
    <property type="entry name" value="COILED-COIL DOMAIN-CONTAINING PROTEIN 12"/>
    <property type="match status" value="1"/>
</dbReference>
<dbReference type="PANTHER" id="PTHR31551">
    <property type="entry name" value="PRE-MRNA-SPLICING FACTOR CWF18"/>
    <property type="match status" value="1"/>
</dbReference>
<keyword evidence="3" id="KW-1185">Reference proteome</keyword>